<dbReference type="GO" id="GO:0031491">
    <property type="term" value="F:nucleosome binding"/>
    <property type="evidence" value="ECO:0007669"/>
    <property type="project" value="TreeGrafter"/>
</dbReference>
<name>A0A9W7AYB9_9STRA</name>
<evidence type="ECO:0000313" key="3">
    <source>
        <dbReference type="EMBL" id="GMH80294.1"/>
    </source>
</evidence>
<proteinExistence type="predicted"/>
<dbReference type="InterPro" id="IPR024954">
    <property type="entry name" value="SSRP1_DD"/>
</dbReference>
<organism evidence="3 4">
    <name type="scientific">Triparma laevis f. inornata</name>
    <dbReference type="NCBI Taxonomy" id="1714386"/>
    <lineage>
        <taxon>Eukaryota</taxon>
        <taxon>Sar</taxon>
        <taxon>Stramenopiles</taxon>
        <taxon>Ochrophyta</taxon>
        <taxon>Bolidophyceae</taxon>
        <taxon>Parmales</taxon>
        <taxon>Triparmaceae</taxon>
        <taxon>Triparma</taxon>
    </lineage>
</organism>
<dbReference type="AlphaFoldDB" id="A0A9W7AYB9"/>
<dbReference type="Gene3D" id="2.30.29.220">
    <property type="entry name" value="Structure-specific recognition protein (SSRP1)"/>
    <property type="match status" value="1"/>
</dbReference>
<dbReference type="PANTHER" id="PTHR45849:SF1">
    <property type="entry name" value="FACT COMPLEX SUBUNIT SSRP1"/>
    <property type="match status" value="1"/>
</dbReference>
<dbReference type="PANTHER" id="PTHR45849">
    <property type="entry name" value="FACT COMPLEX SUBUNIT SSRP1"/>
    <property type="match status" value="1"/>
</dbReference>
<dbReference type="InterPro" id="IPR035417">
    <property type="entry name" value="SSRP1/POB3_N"/>
</dbReference>
<dbReference type="GO" id="GO:0042393">
    <property type="term" value="F:histone binding"/>
    <property type="evidence" value="ECO:0007669"/>
    <property type="project" value="TreeGrafter"/>
</dbReference>
<protein>
    <submittedName>
        <fullName evidence="3">Uncharacterized protein</fullName>
    </submittedName>
</protein>
<feature type="domain" description="SSRP1 dimerization" evidence="1">
    <location>
        <begin position="136"/>
        <end position="187"/>
    </location>
</feature>
<dbReference type="Proteomes" id="UP001162640">
    <property type="component" value="Unassembled WGS sequence"/>
</dbReference>
<evidence type="ECO:0000313" key="4">
    <source>
        <dbReference type="Proteomes" id="UP001162640"/>
    </source>
</evidence>
<accession>A0A9W7AYB9</accession>
<comment type="caution">
    <text evidence="3">The sequence shown here is derived from an EMBL/GenBank/DDBJ whole genome shotgun (WGS) entry which is preliminary data.</text>
</comment>
<dbReference type="InterPro" id="IPR038167">
    <property type="entry name" value="SSRP1_sf"/>
</dbReference>
<dbReference type="InterPro" id="IPR050454">
    <property type="entry name" value="RTT106/SSRP1_HistChap/FACT"/>
</dbReference>
<feature type="domain" description="FACT complex subunit SSRP1/POB3 N-terminal PH" evidence="2">
    <location>
        <begin position="6"/>
        <end position="96"/>
    </location>
</feature>
<sequence length="255" mass="28149">MASTIDNIGLYGSTVGKLNLSTSTLAWSSATTSDKYSTTSSNVVHAEWTVYGKMAYLRVTVKDSDGKKSLRRFDGFATSSFDSVKSQFLTNYDVEVVKTKMDLTGASYGLPTLKDSRLTFNSNEVSPDGTENNPGPEMMSLEMSEVSQCVMRGTGKDRNLIELQFQDNDNLEKNSDQLVQISFYVPPEADMDLSDRSLKTTAEDLHAELLQASNINSATGSIICEFKSDTLMKFLSPSGKYGIELYDGYLRMQVN</sequence>
<dbReference type="Gene3D" id="2.30.29.30">
    <property type="entry name" value="Pleckstrin-homology domain (PH domain)/Phosphotyrosine-binding domain (PTB)"/>
    <property type="match status" value="1"/>
</dbReference>
<reference evidence="4" key="1">
    <citation type="journal article" date="2023" name="Commun. Biol.">
        <title>Genome analysis of Parmales, the sister group of diatoms, reveals the evolutionary specialization of diatoms from phago-mixotrophs to photoautotrophs.</title>
        <authorList>
            <person name="Ban H."/>
            <person name="Sato S."/>
            <person name="Yoshikawa S."/>
            <person name="Yamada K."/>
            <person name="Nakamura Y."/>
            <person name="Ichinomiya M."/>
            <person name="Sato N."/>
            <person name="Blanc-Mathieu R."/>
            <person name="Endo H."/>
            <person name="Kuwata A."/>
            <person name="Ogata H."/>
        </authorList>
    </citation>
    <scope>NUCLEOTIDE SEQUENCE [LARGE SCALE GENOMIC DNA]</scope>
</reference>
<dbReference type="Pfam" id="PF17292">
    <property type="entry name" value="POB3_N"/>
    <property type="match status" value="1"/>
</dbReference>
<dbReference type="Pfam" id="PF03531">
    <property type="entry name" value="SSrecog"/>
    <property type="match status" value="1"/>
</dbReference>
<gene>
    <name evidence="3" type="ORF">TL16_g08488</name>
</gene>
<dbReference type="GO" id="GO:0035101">
    <property type="term" value="C:FACT complex"/>
    <property type="evidence" value="ECO:0007669"/>
    <property type="project" value="TreeGrafter"/>
</dbReference>
<evidence type="ECO:0000259" key="1">
    <source>
        <dbReference type="Pfam" id="PF03531"/>
    </source>
</evidence>
<dbReference type="InterPro" id="IPR011993">
    <property type="entry name" value="PH-like_dom_sf"/>
</dbReference>
<dbReference type="EMBL" id="BLQM01000280">
    <property type="protein sequence ID" value="GMH80294.1"/>
    <property type="molecule type" value="Genomic_DNA"/>
</dbReference>
<evidence type="ECO:0000259" key="2">
    <source>
        <dbReference type="Pfam" id="PF17292"/>
    </source>
</evidence>